<dbReference type="Proteomes" id="UP000031516">
    <property type="component" value="Unassembled WGS sequence"/>
</dbReference>
<dbReference type="Gene3D" id="3.90.79.10">
    <property type="entry name" value="Nucleoside Triphosphate Pyrophosphohydrolase"/>
    <property type="match status" value="1"/>
</dbReference>
<accession>A0A0A8L021</accession>
<dbReference type="InterPro" id="IPR031804">
    <property type="entry name" value="DUF4743"/>
</dbReference>
<dbReference type="AlphaFoldDB" id="A0A0A8L021"/>
<dbReference type="PANTHER" id="PTHR13622">
    <property type="entry name" value="THIAMIN PYROPHOSPHOKINASE"/>
    <property type="match status" value="1"/>
</dbReference>
<dbReference type="InterPro" id="IPR000086">
    <property type="entry name" value="NUDIX_hydrolase_dom"/>
</dbReference>
<feature type="domain" description="Nudix hydrolase" evidence="1">
    <location>
        <begin position="155"/>
        <end position="307"/>
    </location>
</feature>
<keyword evidence="3" id="KW-1185">Reference proteome</keyword>
<dbReference type="CDD" id="cd03676">
    <property type="entry name" value="NUDIX_Tnr3_like"/>
    <property type="match status" value="1"/>
</dbReference>
<dbReference type="Pfam" id="PF15916">
    <property type="entry name" value="DUF4743"/>
    <property type="match status" value="1"/>
</dbReference>
<dbReference type="SUPFAM" id="SSF55811">
    <property type="entry name" value="Nudix"/>
    <property type="match status" value="1"/>
</dbReference>
<sequence>MSKVVSRYNREFLVRSEEDQLTNFSFLPVIDAVDSFPSNYEANEYYQKNVYKLQSHTGIDIGFMLKLVVAEIKKIDKDLVSKLFTIDDELMCVRFKPTSFQERDDLTETLSQKLRAESKLECIKTWRNEKYAVYAEHEPYVLIERGLAGAFGIVTYGIHMNGFFHDKKTGNKLFWIPRRSATKSTWPSLLDNTVAGGIGYPLGIYETLLKECMEEATLASDVVERNITSVGSVSYLSFQGDINKEKFEQESCFITGEVEYVYDMELPSNIIPKPNDDEVEQFGIYTLQEVIYSIKKGEFKPNCALILVEFLIRHGYITPENEPNYTEIVSRMHRRLPFPVMH</sequence>
<proteinExistence type="predicted"/>
<dbReference type="EMBL" id="CCBQ010000012">
    <property type="protein sequence ID" value="CDO92183.1"/>
    <property type="molecule type" value="Genomic_DNA"/>
</dbReference>
<protein>
    <submittedName>
        <fullName evidence="2">WGS project CCBQ000000000 data, contig 00016</fullName>
    </submittedName>
</protein>
<dbReference type="PROSITE" id="PS51462">
    <property type="entry name" value="NUDIX"/>
    <property type="match status" value="1"/>
</dbReference>
<dbReference type="OrthoDB" id="10261522at2759"/>
<reference evidence="2 3" key="1">
    <citation type="submission" date="2014-03" db="EMBL/GenBank/DDBJ databases">
        <title>The genome of Kluyveromyces dobzhanskii.</title>
        <authorList>
            <person name="Nystedt B."/>
            <person name="Astrom S."/>
        </authorList>
    </citation>
    <scope>NUCLEOTIDE SEQUENCE [LARGE SCALE GENOMIC DNA]</scope>
    <source>
        <strain evidence="2 3">CBS 2104</strain>
    </source>
</reference>
<name>A0A0A8L021_9SACH</name>
<dbReference type="FunFam" id="3.90.79.10:FF:000019">
    <property type="entry name" value="Thiamin pyrophosphokinase, putative"/>
    <property type="match status" value="1"/>
</dbReference>
<dbReference type="GO" id="GO:0044715">
    <property type="term" value="F:8-oxo-dGDP phosphatase activity"/>
    <property type="evidence" value="ECO:0007669"/>
    <property type="project" value="UniProtKB-ARBA"/>
</dbReference>
<evidence type="ECO:0000313" key="3">
    <source>
        <dbReference type="Proteomes" id="UP000031516"/>
    </source>
</evidence>
<dbReference type="PANTHER" id="PTHR13622:SF8">
    <property type="entry name" value="THIAMIN PYROPHOSPHOKINASE 1"/>
    <property type="match status" value="1"/>
</dbReference>
<evidence type="ECO:0000259" key="1">
    <source>
        <dbReference type="PROSITE" id="PS51462"/>
    </source>
</evidence>
<gene>
    <name evidence="2" type="ORF">KLDO_g506</name>
</gene>
<dbReference type="InterPro" id="IPR015797">
    <property type="entry name" value="NUDIX_hydrolase-like_dom_sf"/>
</dbReference>
<comment type="caution">
    <text evidence="2">The sequence shown here is derived from an EMBL/GenBank/DDBJ whole genome shotgun (WGS) entry which is preliminary data.</text>
</comment>
<evidence type="ECO:0000313" key="2">
    <source>
        <dbReference type="EMBL" id="CDO92183.1"/>
    </source>
</evidence>
<organism evidence="2 3">
    <name type="scientific">Kluyveromyces dobzhanskii CBS 2104</name>
    <dbReference type="NCBI Taxonomy" id="1427455"/>
    <lineage>
        <taxon>Eukaryota</taxon>
        <taxon>Fungi</taxon>
        <taxon>Dikarya</taxon>
        <taxon>Ascomycota</taxon>
        <taxon>Saccharomycotina</taxon>
        <taxon>Saccharomycetes</taxon>
        <taxon>Saccharomycetales</taxon>
        <taxon>Saccharomycetaceae</taxon>
        <taxon>Kluyveromyces</taxon>
    </lineage>
</organism>